<dbReference type="Proteomes" id="UP000789702">
    <property type="component" value="Unassembled WGS sequence"/>
</dbReference>
<evidence type="ECO:0000313" key="1">
    <source>
        <dbReference type="EMBL" id="CAG8528025.1"/>
    </source>
</evidence>
<proteinExistence type="predicted"/>
<reference evidence="1" key="1">
    <citation type="submission" date="2021-06" db="EMBL/GenBank/DDBJ databases">
        <authorList>
            <person name="Kallberg Y."/>
            <person name="Tangrot J."/>
            <person name="Rosling A."/>
        </authorList>
    </citation>
    <scope>NUCLEOTIDE SEQUENCE</scope>
    <source>
        <strain evidence="1">IL203A</strain>
    </source>
</reference>
<protein>
    <submittedName>
        <fullName evidence="1">5736_t:CDS:1</fullName>
    </submittedName>
</protein>
<name>A0ACA9LFN5_9GLOM</name>
<accession>A0ACA9LFN5</accession>
<evidence type="ECO:0000313" key="2">
    <source>
        <dbReference type="Proteomes" id="UP000789702"/>
    </source>
</evidence>
<sequence>MESNICPAPLIASPISNYTDKTCIGGCCLPCPYINNFYPPAQIDTIYTPSKREHPAMIVLLLNAFLLLFLSVTFFYIGNHKYIQCADDFTQSTMENNLLCGIQAVTKNISFDFGAVCLVSGKISLIIFWTPLAVFVIPAFLIHLMTFVHISRAQWMLARDFENSSLGTVITRSSISVGPITGQDVLNVIKIQWRSLLLTMILIFTFIIFMIYSILATHQLSPFLSDSANASPWIFEWISCLVKYHSTNNGQSQLYFHGLDSDTHDSGTGKGDQGTGD</sequence>
<dbReference type="EMBL" id="CAJVPU010004111">
    <property type="protein sequence ID" value="CAG8528025.1"/>
    <property type="molecule type" value="Genomic_DNA"/>
</dbReference>
<organism evidence="1 2">
    <name type="scientific">Dentiscutata heterogama</name>
    <dbReference type="NCBI Taxonomy" id="1316150"/>
    <lineage>
        <taxon>Eukaryota</taxon>
        <taxon>Fungi</taxon>
        <taxon>Fungi incertae sedis</taxon>
        <taxon>Mucoromycota</taxon>
        <taxon>Glomeromycotina</taxon>
        <taxon>Glomeromycetes</taxon>
        <taxon>Diversisporales</taxon>
        <taxon>Gigasporaceae</taxon>
        <taxon>Dentiscutata</taxon>
    </lineage>
</organism>
<keyword evidence="2" id="KW-1185">Reference proteome</keyword>
<gene>
    <name evidence="1" type="ORF">DHETER_LOCUS4236</name>
</gene>
<comment type="caution">
    <text evidence="1">The sequence shown here is derived from an EMBL/GenBank/DDBJ whole genome shotgun (WGS) entry which is preliminary data.</text>
</comment>